<dbReference type="AlphaFoldDB" id="A0A1G2FZK0"/>
<keyword evidence="1" id="KW-1133">Transmembrane helix</keyword>
<comment type="caution">
    <text evidence="2">The sequence shown here is derived from an EMBL/GenBank/DDBJ whole genome shotgun (WGS) entry which is preliminary data.</text>
</comment>
<organism evidence="2 3">
    <name type="scientific">Candidatus Ryanbacteria bacterium RIFCSPHIGHO2_01_45_13</name>
    <dbReference type="NCBI Taxonomy" id="1802112"/>
    <lineage>
        <taxon>Bacteria</taxon>
        <taxon>Candidatus Ryaniibacteriota</taxon>
    </lineage>
</organism>
<evidence type="ECO:0000313" key="2">
    <source>
        <dbReference type="EMBL" id="OGZ43001.1"/>
    </source>
</evidence>
<sequence>MIKKSRHTKRNVTWGFGLAATAIGTYFLYGKEKIKNRRKVKGWMLKVKGEVLEKIERFKQVDKATYNKAIDDVARRYRKLRNVSNKELALLIKELKQHWHEVKKASVRKNTNTSRK</sequence>
<keyword evidence="1" id="KW-0812">Transmembrane</keyword>
<reference evidence="2 3" key="1">
    <citation type="journal article" date="2016" name="Nat. Commun.">
        <title>Thousands of microbial genomes shed light on interconnected biogeochemical processes in an aquifer system.</title>
        <authorList>
            <person name="Anantharaman K."/>
            <person name="Brown C.T."/>
            <person name="Hug L.A."/>
            <person name="Sharon I."/>
            <person name="Castelle C.J."/>
            <person name="Probst A.J."/>
            <person name="Thomas B.C."/>
            <person name="Singh A."/>
            <person name="Wilkins M.J."/>
            <person name="Karaoz U."/>
            <person name="Brodie E.L."/>
            <person name="Williams K.H."/>
            <person name="Hubbard S.S."/>
            <person name="Banfield J.F."/>
        </authorList>
    </citation>
    <scope>NUCLEOTIDE SEQUENCE [LARGE SCALE GENOMIC DNA]</scope>
</reference>
<gene>
    <name evidence="2" type="ORF">A2W41_02715</name>
</gene>
<proteinExistence type="predicted"/>
<dbReference type="EMBL" id="MHNI01000012">
    <property type="protein sequence ID" value="OGZ43001.1"/>
    <property type="molecule type" value="Genomic_DNA"/>
</dbReference>
<feature type="transmembrane region" description="Helical" evidence="1">
    <location>
        <begin position="12"/>
        <end position="29"/>
    </location>
</feature>
<dbReference type="Proteomes" id="UP000176700">
    <property type="component" value="Unassembled WGS sequence"/>
</dbReference>
<evidence type="ECO:0000313" key="3">
    <source>
        <dbReference type="Proteomes" id="UP000176700"/>
    </source>
</evidence>
<name>A0A1G2FZK0_9BACT</name>
<evidence type="ECO:0000256" key="1">
    <source>
        <dbReference type="SAM" id="Phobius"/>
    </source>
</evidence>
<keyword evidence="1" id="KW-0472">Membrane</keyword>
<protein>
    <submittedName>
        <fullName evidence="2">Uncharacterized protein</fullName>
    </submittedName>
</protein>
<accession>A0A1G2FZK0</accession>